<evidence type="ECO:0000313" key="2">
    <source>
        <dbReference type="Proteomes" id="UP000250242"/>
    </source>
</evidence>
<sequence length="94" mass="10452">MSSKAPIRSIYSVNKNDTQLQASRHDAVQDALSMHPSFTHQYSHNYVTLYKRRPSSFLSKLKSIDMARVGDVLGVVLWAVSIPFVFSLAAVAVV</sequence>
<dbReference type="EMBL" id="UATH01000001">
    <property type="protein sequence ID" value="SPY08469.1"/>
    <property type="molecule type" value="Genomic_DNA"/>
</dbReference>
<name>A0A2X1UMU2_9BURK</name>
<organism evidence="1 2">
    <name type="scientific">Oligella urethralis</name>
    <dbReference type="NCBI Taxonomy" id="90245"/>
    <lineage>
        <taxon>Bacteria</taxon>
        <taxon>Pseudomonadati</taxon>
        <taxon>Pseudomonadota</taxon>
        <taxon>Betaproteobacteria</taxon>
        <taxon>Burkholderiales</taxon>
        <taxon>Alcaligenaceae</taxon>
        <taxon>Oligella</taxon>
    </lineage>
</organism>
<dbReference type="AlphaFoldDB" id="A0A2X1UMU2"/>
<accession>A0A2X1UMU2</accession>
<reference evidence="1 2" key="1">
    <citation type="submission" date="2018-06" db="EMBL/GenBank/DDBJ databases">
        <authorList>
            <consortium name="Pathogen Informatics"/>
            <person name="Doyle S."/>
        </authorList>
    </citation>
    <scope>NUCLEOTIDE SEQUENCE [LARGE SCALE GENOMIC DNA]</scope>
    <source>
        <strain evidence="1 2">NCTC11009</strain>
    </source>
</reference>
<dbReference type="KEGG" id="our:CEQ07_05300"/>
<proteinExistence type="predicted"/>
<dbReference type="Proteomes" id="UP000250242">
    <property type="component" value="Unassembled WGS sequence"/>
</dbReference>
<evidence type="ECO:0000313" key="1">
    <source>
        <dbReference type="EMBL" id="SPY08469.1"/>
    </source>
</evidence>
<dbReference type="RefSeq" id="WP_048768843.1">
    <property type="nucleotide sequence ID" value="NZ_CAMQFR010000011.1"/>
</dbReference>
<gene>
    <name evidence="1" type="ORF">NCTC11009_01695</name>
</gene>
<protein>
    <submittedName>
        <fullName evidence="1">Uncharacterized protein</fullName>
    </submittedName>
</protein>